<keyword evidence="5" id="KW-1185">Reference proteome</keyword>
<sequence length="335" mass="35909">MQQDPATVPTLSVACIVDDGVSPFEIGVASEVFGDDRTDRGVPRFDFRLVAPTPGRVTVDSAGGFALHVEHDLAFADEADVVIVPAFRDCGEEACGVEVLDAIRRAHRRGAWVLTLCTGAFVAARAGVLDGGRATTHWRHADRMQEEFPTLEVACDALYVQHGRVITSAGTAGAIDAALHLVTLVAGAQAAATIARAMVMPPQRDGGQSQYATGPVVERHAETLAPLVEWMAGHLDVQHTVGSLAARAHMSERTFARRFKDELGTTPAAWLASHRVRRAQQLLEATDLTLDAVAAEAGFGTAALMRHHFQQHLTTTPSAYRQRFQVSRVPALSVA</sequence>
<dbReference type="Gene3D" id="3.40.50.880">
    <property type="match status" value="1"/>
</dbReference>
<dbReference type="Pfam" id="PF01965">
    <property type="entry name" value="DJ-1_PfpI"/>
    <property type="match status" value="1"/>
</dbReference>
<dbReference type="InterPro" id="IPR002818">
    <property type="entry name" value="DJ-1/PfpI"/>
</dbReference>
<reference evidence="4 5" key="1">
    <citation type="journal article" date="2019" name="Int. J. Syst. Evol. Microbiol.">
        <title>The Global Catalogue of Microorganisms (GCM) 10K type strain sequencing project: providing services to taxonomists for standard genome sequencing and annotation.</title>
        <authorList>
            <consortium name="The Broad Institute Genomics Platform"/>
            <consortium name="The Broad Institute Genome Sequencing Center for Infectious Disease"/>
            <person name="Wu L."/>
            <person name="Ma J."/>
        </authorList>
    </citation>
    <scope>NUCLEOTIDE SEQUENCE [LARGE SCALE GENOMIC DNA]</scope>
    <source>
        <strain evidence="4 5">JCM 16026</strain>
    </source>
</reference>
<dbReference type="EMBL" id="BAAAQT010000008">
    <property type="protein sequence ID" value="GAA2175376.1"/>
    <property type="molecule type" value="Genomic_DNA"/>
</dbReference>
<dbReference type="CDD" id="cd03137">
    <property type="entry name" value="GATase1_AraC_1"/>
    <property type="match status" value="1"/>
</dbReference>
<dbReference type="Gene3D" id="1.10.10.60">
    <property type="entry name" value="Homeodomain-like"/>
    <property type="match status" value="1"/>
</dbReference>
<dbReference type="PANTHER" id="PTHR43130:SF3">
    <property type="entry name" value="HTH-TYPE TRANSCRIPTIONAL REGULATOR RV1931C"/>
    <property type="match status" value="1"/>
</dbReference>
<dbReference type="InterPro" id="IPR029062">
    <property type="entry name" value="Class_I_gatase-like"/>
</dbReference>
<comment type="caution">
    <text evidence="4">The sequence shown here is derived from an EMBL/GenBank/DDBJ whole genome shotgun (WGS) entry which is preliminary data.</text>
</comment>
<dbReference type="Proteomes" id="UP001501599">
    <property type="component" value="Unassembled WGS sequence"/>
</dbReference>
<evidence type="ECO:0000256" key="1">
    <source>
        <dbReference type="ARBA" id="ARBA00023015"/>
    </source>
</evidence>
<dbReference type="SUPFAM" id="SSF52317">
    <property type="entry name" value="Class I glutamine amidotransferase-like"/>
    <property type="match status" value="1"/>
</dbReference>
<dbReference type="RefSeq" id="WP_344344154.1">
    <property type="nucleotide sequence ID" value="NZ_BAAAQT010000008.1"/>
</dbReference>
<evidence type="ECO:0000313" key="5">
    <source>
        <dbReference type="Proteomes" id="UP001501599"/>
    </source>
</evidence>
<protein>
    <submittedName>
        <fullName evidence="4">Helix-turn-helix domain-containing protein</fullName>
    </submittedName>
</protein>
<organism evidence="4 5">
    <name type="scientific">Agrococcus versicolor</name>
    <dbReference type="NCBI Taxonomy" id="501482"/>
    <lineage>
        <taxon>Bacteria</taxon>
        <taxon>Bacillati</taxon>
        <taxon>Actinomycetota</taxon>
        <taxon>Actinomycetes</taxon>
        <taxon>Micrococcales</taxon>
        <taxon>Microbacteriaceae</taxon>
        <taxon>Agrococcus</taxon>
    </lineage>
</organism>
<dbReference type="InterPro" id="IPR052158">
    <property type="entry name" value="INH-QAR"/>
</dbReference>
<dbReference type="InterPro" id="IPR009057">
    <property type="entry name" value="Homeodomain-like_sf"/>
</dbReference>
<evidence type="ECO:0000313" key="4">
    <source>
        <dbReference type="EMBL" id="GAA2175376.1"/>
    </source>
</evidence>
<dbReference type="PROSITE" id="PS01124">
    <property type="entry name" value="HTH_ARAC_FAMILY_2"/>
    <property type="match status" value="1"/>
</dbReference>
<gene>
    <name evidence="4" type="ORF">GCM10009846_25010</name>
</gene>
<proteinExistence type="predicted"/>
<evidence type="ECO:0000256" key="2">
    <source>
        <dbReference type="ARBA" id="ARBA00023163"/>
    </source>
</evidence>
<dbReference type="Pfam" id="PF12833">
    <property type="entry name" value="HTH_18"/>
    <property type="match status" value="1"/>
</dbReference>
<evidence type="ECO:0000259" key="3">
    <source>
        <dbReference type="PROSITE" id="PS01124"/>
    </source>
</evidence>
<accession>A0ABN3AWK6</accession>
<name>A0ABN3AWK6_9MICO</name>
<dbReference type="SMART" id="SM00342">
    <property type="entry name" value="HTH_ARAC"/>
    <property type="match status" value="1"/>
</dbReference>
<dbReference type="PANTHER" id="PTHR43130">
    <property type="entry name" value="ARAC-FAMILY TRANSCRIPTIONAL REGULATOR"/>
    <property type="match status" value="1"/>
</dbReference>
<keyword evidence="2" id="KW-0804">Transcription</keyword>
<dbReference type="InterPro" id="IPR018060">
    <property type="entry name" value="HTH_AraC"/>
</dbReference>
<dbReference type="SUPFAM" id="SSF46689">
    <property type="entry name" value="Homeodomain-like"/>
    <property type="match status" value="2"/>
</dbReference>
<keyword evidence="1" id="KW-0805">Transcription regulation</keyword>
<feature type="domain" description="HTH araC/xylS-type" evidence="3">
    <location>
        <begin position="225"/>
        <end position="323"/>
    </location>
</feature>